<sequence>MDPVCAGRPRGLTMQRTLTGVRVVVLGGSGFVGSAAAARFAEAGATVRSVSLSGRAPFPGAETVAADLTEPGRVAEVIEDADVVLPLVLYTGGGTYRVGQGEADAAARVNIAVVRAVVAAAQRRLVVFAGSTSQVGAGAGERIDGTETDEPTTEYDRQKSVAERAVLDGGGISLRLPTVYGPSPSTLDRGVVTAMIRKALAGERLTVWGDGATERDLVFVEDVASAFVHAVVNADRVAGRHWPLGSGRGVRVRELFETVAAAVAVHTGRPPVPVVSIPPPRTATAMDVRSLVVDPTAFTTATGWRATVGVADGITATVSAVADQAGRPGDPYFAG</sequence>
<protein>
    <submittedName>
        <fullName evidence="3">Nucleoside-diphosphate-sugar epimerase</fullName>
    </submittedName>
</protein>
<dbReference type="PANTHER" id="PTHR43245">
    <property type="entry name" value="BIFUNCTIONAL POLYMYXIN RESISTANCE PROTEIN ARNA"/>
    <property type="match status" value="1"/>
</dbReference>
<dbReference type="eggNOG" id="COG0451">
    <property type="taxonomic scope" value="Bacteria"/>
</dbReference>
<dbReference type="InterPro" id="IPR001509">
    <property type="entry name" value="Epimerase_deHydtase"/>
</dbReference>
<feature type="region of interest" description="Disordered" evidence="1">
    <location>
        <begin position="139"/>
        <end position="158"/>
    </location>
</feature>
<dbReference type="STRING" id="882086.SacxiDRAFT_3164"/>
<dbReference type="InterPro" id="IPR050177">
    <property type="entry name" value="Lipid_A_modif_metabolic_enz"/>
</dbReference>
<evidence type="ECO:0000256" key="1">
    <source>
        <dbReference type="SAM" id="MobiDB-lite"/>
    </source>
</evidence>
<accession>I0V5G7</accession>
<dbReference type="InterPro" id="IPR036291">
    <property type="entry name" value="NAD(P)-bd_dom_sf"/>
</dbReference>
<dbReference type="Proteomes" id="UP000004691">
    <property type="component" value="Unassembled WGS sequence"/>
</dbReference>
<dbReference type="AlphaFoldDB" id="I0V5G7"/>
<organism evidence="3 4">
    <name type="scientific">Saccharomonospora xinjiangensis XJ-54</name>
    <dbReference type="NCBI Taxonomy" id="882086"/>
    <lineage>
        <taxon>Bacteria</taxon>
        <taxon>Bacillati</taxon>
        <taxon>Actinomycetota</taxon>
        <taxon>Actinomycetes</taxon>
        <taxon>Pseudonocardiales</taxon>
        <taxon>Pseudonocardiaceae</taxon>
        <taxon>Saccharomonospora</taxon>
    </lineage>
</organism>
<dbReference type="Pfam" id="PF01370">
    <property type="entry name" value="Epimerase"/>
    <property type="match status" value="1"/>
</dbReference>
<gene>
    <name evidence="3" type="ORF">SacxiDRAFT_3164</name>
</gene>
<evidence type="ECO:0000259" key="2">
    <source>
        <dbReference type="Pfam" id="PF01370"/>
    </source>
</evidence>
<reference evidence="3 4" key="1">
    <citation type="submission" date="2012-01" db="EMBL/GenBank/DDBJ databases">
        <title>Improved High-Quality Draft sequence of Saccharomonospora xinjiangensis XJ-54.</title>
        <authorList>
            <consortium name="US DOE Joint Genome Institute"/>
            <person name="Lucas S."/>
            <person name="Han J."/>
            <person name="Lapidus A."/>
            <person name="Cheng J.-F."/>
            <person name="Goodwin L."/>
            <person name="Pitluck S."/>
            <person name="Peters L."/>
            <person name="Mikhailova N."/>
            <person name="Teshima H."/>
            <person name="Detter J.C."/>
            <person name="Han C."/>
            <person name="Tapia R."/>
            <person name="Land M."/>
            <person name="Hauser L."/>
            <person name="Kyrpides N."/>
            <person name="Ivanova N."/>
            <person name="Pagani I."/>
            <person name="Brambilla E.-M."/>
            <person name="Klenk H.-P."/>
            <person name="Woyke T."/>
        </authorList>
    </citation>
    <scope>NUCLEOTIDE SEQUENCE [LARGE SCALE GENOMIC DNA]</scope>
    <source>
        <strain evidence="3 4">XJ-54</strain>
    </source>
</reference>
<name>I0V5G7_9PSEU</name>
<feature type="domain" description="NAD-dependent epimerase/dehydratase" evidence="2">
    <location>
        <begin position="23"/>
        <end position="244"/>
    </location>
</feature>
<evidence type="ECO:0000313" key="4">
    <source>
        <dbReference type="Proteomes" id="UP000004691"/>
    </source>
</evidence>
<dbReference type="EMBL" id="JH636049">
    <property type="protein sequence ID" value="EID55370.1"/>
    <property type="molecule type" value="Genomic_DNA"/>
</dbReference>
<evidence type="ECO:0000313" key="3">
    <source>
        <dbReference type="EMBL" id="EID55370.1"/>
    </source>
</evidence>
<proteinExistence type="predicted"/>
<dbReference type="SUPFAM" id="SSF51735">
    <property type="entry name" value="NAD(P)-binding Rossmann-fold domains"/>
    <property type="match status" value="1"/>
</dbReference>
<keyword evidence="4" id="KW-1185">Reference proteome</keyword>
<dbReference type="Gene3D" id="3.40.50.720">
    <property type="entry name" value="NAD(P)-binding Rossmann-like Domain"/>
    <property type="match status" value="1"/>
</dbReference>
<dbReference type="HOGENOM" id="CLU_826071_0_0_11"/>
<dbReference type="PANTHER" id="PTHR43245:SF13">
    <property type="entry name" value="UDP-D-APIOSE_UDP-D-XYLOSE SYNTHASE 2"/>
    <property type="match status" value="1"/>
</dbReference>